<keyword evidence="10 19" id="KW-0106">Calcium</keyword>
<dbReference type="SUPFAM" id="SSF81653">
    <property type="entry name" value="Calcium ATPase, transduction domain A"/>
    <property type="match status" value="1"/>
</dbReference>
<dbReference type="FunFam" id="3.40.50.1000:FF:000005">
    <property type="entry name" value="Calcium-transporting ATPase 1"/>
    <property type="match status" value="1"/>
</dbReference>
<evidence type="ECO:0000256" key="3">
    <source>
        <dbReference type="ARBA" id="ARBA00004477"/>
    </source>
</evidence>
<evidence type="ECO:0000313" key="23">
    <source>
        <dbReference type="Ensembl" id="ENSOKIP00005056377.1"/>
    </source>
</evidence>
<dbReference type="FunFam" id="2.70.150.10:FF:000160">
    <property type="entry name" value="Sarcoplasmic/endoplasmic reticulum calcium ATPase 1"/>
    <property type="match status" value="1"/>
</dbReference>
<dbReference type="Gene3D" id="3.40.50.1000">
    <property type="entry name" value="HAD superfamily/HAD-like"/>
    <property type="match status" value="1"/>
</dbReference>
<keyword evidence="20" id="KW-0732">Signal</keyword>
<dbReference type="FunFam" id="1.20.1110.10:FF:000065">
    <property type="entry name" value="Sarcoplasmic/endoplasmic reticulum calcium ATPase 1"/>
    <property type="match status" value="2"/>
</dbReference>
<evidence type="ECO:0000256" key="20">
    <source>
        <dbReference type="SAM" id="SignalP"/>
    </source>
</evidence>
<keyword evidence="17 19" id="KW-0472">Membrane</keyword>
<dbReference type="Pfam" id="PF00122">
    <property type="entry name" value="E1-E2_ATPase"/>
    <property type="match status" value="1"/>
</dbReference>
<dbReference type="Pfam" id="PF00689">
    <property type="entry name" value="Cation_ATPase_C"/>
    <property type="match status" value="1"/>
</dbReference>
<protein>
    <recommendedName>
        <fullName evidence="19">Calcium-transporting ATPase</fullName>
        <ecNumber evidence="19">7.2.2.10</ecNumber>
    </recommendedName>
</protein>
<keyword evidence="7 19" id="KW-0109">Calcium transport</keyword>
<dbReference type="PANTHER" id="PTHR42861">
    <property type="entry name" value="CALCIUM-TRANSPORTING ATPASE"/>
    <property type="match status" value="1"/>
</dbReference>
<comment type="catalytic activity">
    <reaction evidence="18">
        <text>Ca(2+)(in) + ATP + H2O = Ca(2+)(out) + ADP + phosphate + H(+)</text>
        <dbReference type="Rhea" id="RHEA:18105"/>
        <dbReference type="ChEBI" id="CHEBI:15377"/>
        <dbReference type="ChEBI" id="CHEBI:15378"/>
        <dbReference type="ChEBI" id="CHEBI:29108"/>
        <dbReference type="ChEBI" id="CHEBI:30616"/>
        <dbReference type="ChEBI" id="CHEBI:43474"/>
        <dbReference type="ChEBI" id="CHEBI:456216"/>
        <dbReference type="EC" id="7.2.2.10"/>
    </reaction>
    <physiologicalReaction direction="left-to-right" evidence="18">
        <dbReference type="Rhea" id="RHEA:18106"/>
    </physiologicalReaction>
</comment>
<keyword evidence="15 19" id="KW-1133">Transmembrane helix</keyword>
<evidence type="ECO:0000256" key="1">
    <source>
        <dbReference type="ARBA" id="ARBA00001946"/>
    </source>
</evidence>
<dbReference type="InterPro" id="IPR018303">
    <property type="entry name" value="ATPase_P-typ_P_site"/>
</dbReference>
<dbReference type="InterPro" id="IPR036412">
    <property type="entry name" value="HAD-like_sf"/>
</dbReference>
<dbReference type="SFLD" id="SFLDF00027">
    <property type="entry name" value="p-type_atpase"/>
    <property type="match status" value="1"/>
</dbReference>
<evidence type="ECO:0000256" key="10">
    <source>
        <dbReference type="ARBA" id="ARBA00022837"/>
    </source>
</evidence>
<dbReference type="InterPro" id="IPR006068">
    <property type="entry name" value="ATPase_P-typ_cation-transptr_C"/>
</dbReference>
<evidence type="ECO:0000256" key="8">
    <source>
        <dbReference type="ARBA" id="ARBA00022692"/>
    </source>
</evidence>
<name>A0A8C7HDL2_ONCKI</name>
<evidence type="ECO:0000256" key="4">
    <source>
        <dbReference type="ARBA" id="ARBA00005675"/>
    </source>
</evidence>
<feature type="transmembrane region" description="Helical" evidence="19">
    <location>
        <begin position="273"/>
        <end position="296"/>
    </location>
</feature>
<feature type="domain" description="P-type ATPase A" evidence="21">
    <location>
        <begin position="98"/>
        <end position="214"/>
    </location>
</feature>
<comment type="subcellular location">
    <subcellularLocation>
        <location evidence="3">Endoplasmic reticulum membrane</location>
        <topology evidence="3">Multi-pass membrane protein</topology>
    </subcellularLocation>
    <subcellularLocation>
        <location evidence="19">Membrane</location>
        <topology evidence="19">Multi-pass membrane protein</topology>
    </subcellularLocation>
    <subcellularLocation>
        <location evidence="2">Sarcoplasmic reticulum membrane</location>
        <topology evidence="2">Multi-pass membrane protein</topology>
    </subcellularLocation>
</comment>
<comment type="similarity">
    <text evidence="4 19">Belongs to the cation transport ATPase (P-type) (TC 3.A.3) family. Type IIA subfamily.</text>
</comment>
<reference evidence="23" key="2">
    <citation type="submission" date="2025-09" db="UniProtKB">
        <authorList>
            <consortium name="Ensembl"/>
        </authorList>
    </citation>
    <scope>IDENTIFICATION</scope>
</reference>
<sequence length="973" mass="106648">MEGWRDISLSLWVRLLLPLLQWTITDLCPYQHSPFPKQTSDNNSLHSHVLALFEEGEETVTAFVEPLVILLILIANAIVGVWQERNAESAIEALKEYEPEMGKVYRSDRKNVQMIKAREIVPGDVVEVSVGDKVPADIRLVKINSTTLRVDQSILTGESVSVIKHTDAVPDMRAVNQDKKNMLFSGTNIASGKAIGIAVATGVSTEIGKIRDQMAATEQEKTPLQAKLDEFGEQLSKVISLICVAVWMINIGHFNDPVHGGSWIRGAVYYFKIAVALAVAAIPEGLPAVITTCLALGTRRMAKKNAIVRSLPSVETLGCTSVICSDKTGTLTTNQMCVTKMFIIDKVDGDSVSLGSFDISGSKYTPEGEVTKNGALVKCGQYDGLVELSTICALCNDSSMDYNDTKGIYEKVGEATETALCCLVEKMNVFNTEVRGLSKPDRANACCSVIKQLMKKEFTLEFSRDRKSMSVFCSPAKSSKAAVGNKMFVKGAPEGVIERCAYVRVGTTRVPLSEPVKNKIMAVIKEWGTGRDTLRCLALATRDTPLRMEEMNLEDATKFGDYETDLTFVGCVGMLDPPRKEVIGAIELCRAAGIRVIMITGDNKGTAVAICRRIGIFTEDEDTTGRAFTGREFDDLPLHEQKKAVRKACCYARVEPSHKSKIVEFLQGFDEITAMTGDGVNDAPALKKAEIGIAMGSGTAVAKSASEMVLADDNFSSIVAAVEEGRAIYNNMKQFIRYLISSNVGEVVCIFLTAALGLPEALIPVQLLWVNLVTDGLPATALGFNPPDLDIMGKLPRSPKEPLISGWLFFRYLAIGGYVGVATVAAAAWWFLYSEDGPGVSFYQLSHFMQCHEENEDFVDVHCEVFEAAPPMTMALSVLVTIEMCNALNSLSENQSLLRMPPWSNLWLVGAMSLSMSLHFVIIYVDPMPMIFKLTHLNVEKWMVVLKLSIPVILIDEVLKFVARNYLEGKDTQ</sequence>
<dbReference type="GO" id="GO:0005524">
    <property type="term" value="F:ATP binding"/>
    <property type="evidence" value="ECO:0007669"/>
    <property type="project" value="UniProtKB-KW"/>
</dbReference>
<keyword evidence="5 19" id="KW-0813">Transport</keyword>
<evidence type="ECO:0000256" key="16">
    <source>
        <dbReference type="ARBA" id="ARBA00023065"/>
    </source>
</evidence>
<evidence type="ECO:0000256" key="2">
    <source>
        <dbReference type="ARBA" id="ARBA00004326"/>
    </source>
</evidence>
<accession>A0A8C7HDL2</accession>
<dbReference type="Pfam" id="PF08282">
    <property type="entry name" value="Hydrolase_3"/>
    <property type="match status" value="1"/>
</dbReference>
<dbReference type="NCBIfam" id="TIGR01116">
    <property type="entry name" value="ATPase-IIA1_Ca"/>
    <property type="match status" value="1"/>
</dbReference>
<gene>
    <name evidence="23" type="primary">LOC109898208</name>
</gene>
<keyword evidence="12" id="KW-0460">Magnesium</keyword>
<dbReference type="PRINTS" id="PR00120">
    <property type="entry name" value="HATPASE"/>
</dbReference>
<dbReference type="InterPro" id="IPR044492">
    <property type="entry name" value="P_typ_ATPase_HD_dom"/>
</dbReference>
<keyword evidence="13" id="KW-0703">Sarcoplasmic reticulum</keyword>
<dbReference type="AlphaFoldDB" id="A0A8C7HDL2"/>
<evidence type="ECO:0000256" key="18">
    <source>
        <dbReference type="ARBA" id="ARBA00047282"/>
    </source>
</evidence>
<dbReference type="InterPro" id="IPR005782">
    <property type="entry name" value="P-type_ATPase_IIA"/>
</dbReference>
<evidence type="ECO:0000256" key="19">
    <source>
        <dbReference type="RuleBase" id="RU361146"/>
    </source>
</evidence>
<comment type="caution">
    <text evidence="19">Lacks conserved residue(s) required for the propagation of feature annotation.</text>
</comment>
<dbReference type="InterPro" id="IPR001757">
    <property type="entry name" value="P_typ_ATPase"/>
</dbReference>
<evidence type="ECO:0000256" key="5">
    <source>
        <dbReference type="ARBA" id="ARBA00022448"/>
    </source>
</evidence>
<dbReference type="InterPro" id="IPR059000">
    <property type="entry name" value="ATPase_P-type_domA"/>
</dbReference>
<reference evidence="23" key="1">
    <citation type="submission" date="2025-08" db="UniProtKB">
        <authorList>
            <consortium name="Ensembl"/>
        </authorList>
    </citation>
    <scope>IDENTIFICATION</scope>
</reference>
<dbReference type="Gene3D" id="2.70.150.10">
    <property type="entry name" value="Calcium-transporting ATPase, cytoplasmic transduction domain A"/>
    <property type="match status" value="1"/>
</dbReference>
<evidence type="ECO:0000256" key="13">
    <source>
        <dbReference type="ARBA" id="ARBA00022951"/>
    </source>
</evidence>
<feature type="domain" description="Cation-transporting P-type ATPase C-terminal" evidence="22">
    <location>
        <begin position="759"/>
        <end position="962"/>
    </location>
</feature>
<dbReference type="InterPro" id="IPR008250">
    <property type="entry name" value="ATPase_P-typ_transduc_dom_A_sf"/>
</dbReference>
<keyword evidence="11 19" id="KW-0067">ATP-binding</keyword>
<feature type="transmembrane region" description="Helical" evidence="19">
    <location>
        <begin position="235"/>
        <end position="253"/>
    </location>
</feature>
<evidence type="ECO:0000256" key="17">
    <source>
        <dbReference type="ARBA" id="ARBA00023136"/>
    </source>
</evidence>
<dbReference type="Ensembl" id="ENSOKIT00005059945.1">
    <property type="protein sequence ID" value="ENSOKIP00005056377.1"/>
    <property type="gene ID" value="ENSOKIG00005024048.1"/>
</dbReference>
<organism evidence="23 24">
    <name type="scientific">Oncorhynchus kisutch</name>
    <name type="common">Coho salmon</name>
    <name type="synonym">Salmo kisutch</name>
    <dbReference type="NCBI Taxonomy" id="8019"/>
    <lineage>
        <taxon>Eukaryota</taxon>
        <taxon>Metazoa</taxon>
        <taxon>Chordata</taxon>
        <taxon>Craniata</taxon>
        <taxon>Vertebrata</taxon>
        <taxon>Euteleostomi</taxon>
        <taxon>Actinopterygii</taxon>
        <taxon>Neopterygii</taxon>
        <taxon>Teleostei</taxon>
        <taxon>Protacanthopterygii</taxon>
        <taxon>Salmoniformes</taxon>
        <taxon>Salmonidae</taxon>
        <taxon>Salmoninae</taxon>
        <taxon>Oncorhynchus</taxon>
    </lineage>
</organism>
<dbReference type="SUPFAM" id="SSF81660">
    <property type="entry name" value="Metal cation-transporting ATPase, ATP-binding domain N"/>
    <property type="match status" value="1"/>
</dbReference>
<dbReference type="CDD" id="cd02083">
    <property type="entry name" value="P-type_ATPase_SERCA"/>
    <property type="match status" value="1"/>
</dbReference>
<evidence type="ECO:0000256" key="15">
    <source>
        <dbReference type="ARBA" id="ARBA00022989"/>
    </source>
</evidence>
<evidence type="ECO:0000259" key="22">
    <source>
        <dbReference type="Pfam" id="PF00689"/>
    </source>
</evidence>
<dbReference type="GO" id="GO:0005388">
    <property type="term" value="F:P-type calcium transporter activity"/>
    <property type="evidence" value="ECO:0007669"/>
    <property type="project" value="UniProtKB-EC"/>
</dbReference>
<evidence type="ECO:0000256" key="12">
    <source>
        <dbReference type="ARBA" id="ARBA00022842"/>
    </source>
</evidence>
<evidence type="ECO:0000256" key="9">
    <source>
        <dbReference type="ARBA" id="ARBA00022741"/>
    </source>
</evidence>
<comment type="cofactor">
    <cofactor evidence="1">
        <name>Mg(2+)</name>
        <dbReference type="ChEBI" id="CHEBI:18420"/>
    </cofactor>
</comment>
<dbReference type="GeneTree" id="ENSGT00940000164922"/>
<dbReference type="InterPro" id="IPR023214">
    <property type="entry name" value="HAD_sf"/>
</dbReference>
<dbReference type="Pfam" id="PF13246">
    <property type="entry name" value="Cation_ATPase"/>
    <property type="match status" value="1"/>
</dbReference>
<dbReference type="SFLD" id="SFLDG00002">
    <property type="entry name" value="C1.7:_P-type_atpase_like"/>
    <property type="match status" value="1"/>
</dbReference>
<dbReference type="PRINTS" id="PR00119">
    <property type="entry name" value="CATATPASE"/>
</dbReference>
<dbReference type="Proteomes" id="UP000694557">
    <property type="component" value="Unassembled WGS sequence"/>
</dbReference>
<evidence type="ECO:0000256" key="7">
    <source>
        <dbReference type="ARBA" id="ARBA00022568"/>
    </source>
</evidence>
<dbReference type="InterPro" id="IPR023299">
    <property type="entry name" value="ATPase_P-typ_cyto_dom_N"/>
</dbReference>
<evidence type="ECO:0000256" key="6">
    <source>
        <dbReference type="ARBA" id="ARBA00022553"/>
    </source>
</evidence>
<comment type="function">
    <text evidence="19">Catalyzes the hydrolysis of ATP coupled with the transport of calcium.</text>
</comment>
<dbReference type="EC" id="7.2.2.10" evidence="19"/>
<keyword evidence="9 19" id="KW-0547">Nucleotide-binding</keyword>
<evidence type="ECO:0000256" key="14">
    <source>
        <dbReference type="ARBA" id="ARBA00022967"/>
    </source>
</evidence>
<dbReference type="NCBIfam" id="TIGR01494">
    <property type="entry name" value="ATPase_P-type"/>
    <property type="match status" value="2"/>
</dbReference>
<dbReference type="InterPro" id="IPR023298">
    <property type="entry name" value="ATPase_P-typ_TM_dom_sf"/>
</dbReference>
<dbReference type="PROSITE" id="PS00154">
    <property type="entry name" value="ATPASE_E1_E2"/>
    <property type="match status" value="1"/>
</dbReference>
<keyword evidence="8 19" id="KW-0812">Transmembrane</keyword>
<dbReference type="SFLD" id="SFLDS00003">
    <property type="entry name" value="Haloacid_Dehalogenase"/>
    <property type="match status" value="1"/>
</dbReference>
<feature type="signal peptide" evidence="20">
    <location>
        <begin position="1"/>
        <end position="27"/>
    </location>
</feature>
<feature type="chain" id="PRO_5034297535" description="Calcium-transporting ATPase" evidence="20">
    <location>
        <begin position="28"/>
        <end position="973"/>
    </location>
</feature>
<keyword evidence="6" id="KW-0597">Phosphoprotein</keyword>
<keyword evidence="16 19" id="KW-0406">Ion transport</keyword>
<evidence type="ECO:0000259" key="21">
    <source>
        <dbReference type="Pfam" id="PF00122"/>
    </source>
</evidence>
<dbReference type="SUPFAM" id="SSF56784">
    <property type="entry name" value="HAD-like"/>
    <property type="match status" value="1"/>
</dbReference>
<dbReference type="FunFam" id="3.40.1110.10:FF:000003">
    <property type="entry name" value="Calcium-transporting ATPase"/>
    <property type="match status" value="1"/>
</dbReference>
<keyword evidence="14" id="KW-1278">Translocase</keyword>
<keyword evidence="24" id="KW-1185">Reference proteome</keyword>
<evidence type="ECO:0000313" key="24">
    <source>
        <dbReference type="Proteomes" id="UP000694557"/>
    </source>
</evidence>
<dbReference type="GO" id="GO:0016887">
    <property type="term" value="F:ATP hydrolysis activity"/>
    <property type="evidence" value="ECO:0007669"/>
    <property type="project" value="InterPro"/>
</dbReference>
<proteinExistence type="inferred from homology"/>
<dbReference type="Gene3D" id="3.40.1110.10">
    <property type="entry name" value="Calcium-transporting ATPase, cytoplasmic domain N"/>
    <property type="match status" value="1"/>
</dbReference>
<feature type="transmembrane region" description="Helical" evidence="19">
    <location>
        <begin position="60"/>
        <end position="82"/>
    </location>
</feature>
<feature type="transmembrane region" description="Helical" evidence="19">
    <location>
        <begin position="735"/>
        <end position="756"/>
    </location>
</feature>
<dbReference type="SUPFAM" id="SSF81665">
    <property type="entry name" value="Calcium ATPase, transmembrane domain M"/>
    <property type="match status" value="1"/>
</dbReference>
<dbReference type="Gene3D" id="1.20.1110.10">
    <property type="entry name" value="Calcium-transporting ATPase, transmembrane domain"/>
    <property type="match status" value="1"/>
</dbReference>
<feature type="transmembrane region" description="Helical" evidence="19">
    <location>
        <begin position="906"/>
        <end position="925"/>
    </location>
</feature>
<feature type="transmembrane region" description="Helical" evidence="19">
    <location>
        <begin position="808"/>
        <end position="832"/>
    </location>
</feature>
<dbReference type="GO" id="GO:0033017">
    <property type="term" value="C:sarcoplasmic reticulum membrane"/>
    <property type="evidence" value="ECO:0007669"/>
    <property type="project" value="UniProtKB-SubCell"/>
</dbReference>
<evidence type="ECO:0000256" key="11">
    <source>
        <dbReference type="ARBA" id="ARBA00022840"/>
    </source>
</evidence>